<gene>
    <name evidence="1" type="ORF">MENT_LOCUS39873</name>
</gene>
<protein>
    <submittedName>
        <fullName evidence="1">Uncharacterized protein</fullName>
    </submittedName>
</protein>
<organism evidence="1 2">
    <name type="scientific">Meloidogyne enterolobii</name>
    <name type="common">Root-knot nematode worm</name>
    <name type="synonym">Meloidogyne mayaguensis</name>
    <dbReference type="NCBI Taxonomy" id="390850"/>
    <lineage>
        <taxon>Eukaryota</taxon>
        <taxon>Metazoa</taxon>
        <taxon>Ecdysozoa</taxon>
        <taxon>Nematoda</taxon>
        <taxon>Chromadorea</taxon>
        <taxon>Rhabditida</taxon>
        <taxon>Tylenchina</taxon>
        <taxon>Tylenchomorpha</taxon>
        <taxon>Tylenchoidea</taxon>
        <taxon>Meloidogynidae</taxon>
        <taxon>Meloidogyninae</taxon>
        <taxon>Meloidogyne</taxon>
    </lineage>
</organism>
<dbReference type="Proteomes" id="UP000580250">
    <property type="component" value="Unassembled WGS sequence"/>
</dbReference>
<comment type="caution">
    <text evidence="1">The sequence shown here is derived from an EMBL/GenBank/DDBJ whole genome shotgun (WGS) entry which is preliminary data.</text>
</comment>
<name>A0A6V7WJW6_MELEN</name>
<dbReference type="EMBL" id="CAJEWN010000632">
    <property type="protein sequence ID" value="CAD2187297.1"/>
    <property type="molecule type" value="Genomic_DNA"/>
</dbReference>
<sequence length="241" mass="26292">MMLPKRSRTFRIRRSNYWLIKFNQIQIIILLFFVEKYIKALPVKNVENINEIEVKHSSKTPESNTDEMTRGRRQNAFCCSPMGQASQLMPPIPPPHPMQQQCICMPTGTLCVLYTNAGCATTANASTITSTTTVYLYANVLCANPSTATSANGSPQIQPCECIQVTVRVQPGVICPCPPPLPPPPTQMAPPLPPPVCICTPIQQDPCCLPPPPPPPMPPPPQLSGGGQPMCLCTPGKKNYN</sequence>
<evidence type="ECO:0000313" key="1">
    <source>
        <dbReference type="EMBL" id="CAD2187297.1"/>
    </source>
</evidence>
<proteinExistence type="predicted"/>
<evidence type="ECO:0000313" key="2">
    <source>
        <dbReference type="Proteomes" id="UP000580250"/>
    </source>
</evidence>
<reference evidence="1 2" key="1">
    <citation type="submission" date="2020-08" db="EMBL/GenBank/DDBJ databases">
        <authorList>
            <person name="Koutsovoulos G."/>
            <person name="Danchin GJ E."/>
        </authorList>
    </citation>
    <scope>NUCLEOTIDE SEQUENCE [LARGE SCALE GENOMIC DNA]</scope>
</reference>
<dbReference type="AlphaFoldDB" id="A0A6V7WJW6"/>
<accession>A0A6V7WJW6</accession>